<keyword evidence="1" id="KW-0472">Membrane</keyword>
<dbReference type="EMBL" id="UINC01001663">
    <property type="protein sequence ID" value="SUZ86067.1"/>
    <property type="molecule type" value="Genomic_DNA"/>
</dbReference>
<keyword evidence="1" id="KW-1133">Transmembrane helix</keyword>
<name>A0A381R873_9ZZZZ</name>
<evidence type="ECO:0000313" key="2">
    <source>
        <dbReference type="EMBL" id="SUZ86067.1"/>
    </source>
</evidence>
<proteinExistence type="predicted"/>
<sequence>MAFQINEIINFLIYYQFIVIPVLGGFTAFIVILTWYQVRQGWRFYFSKRRLIKQLHGKYFEL</sequence>
<feature type="transmembrane region" description="Helical" evidence="1">
    <location>
        <begin position="12"/>
        <end position="36"/>
    </location>
</feature>
<keyword evidence="1" id="KW-0812">Transmembrane</keyword>
<reference evidence="2" key="1">
    <citation type="submission" date="2018-05" db="EMBL/GenBank/DDBJ databases">
        <authorList>
            <person name="Lanie J.A."/>
            <person name="Ng W.-L."/>
            <person name="Kazmierczak K.M."/>
            <person name="Andrzejewski T.M."/>
            <person name="Davidsen T.M."/>
            <person name="Wayne K.J."/>
            <person name="Tettelin H."/>
            <person name="Glass J.I."/>
            <person name="Rusch D."/>
            <person name="Podicherti R."/>
            <person name="Tsui H.-C.T."/>
            <person name="Winkler M.E."/>
        </authorList>
    </citation>
    <scope>NUCLEOTIDE SEQUENCE</scope>
</reference>
<dbReference type="AlphaFoldDB" id="A0A381R873"/>
<gene>
    <name evidence="2" type="ORF">METZ01_LOCUS38921</name>
</gene>
<organism evidence="2">
    <name type="scientific">marine metagenome</name>
    <dbReference type="NCBI Taxonomy" id="408172"/>
    <lineage>
        <taxon>unclassified sequences</taxon>
        <taxon>metagenomes</taxon>
        <taxon>ecological metagenomes</taxon>
    </lineage>
</organism>
<protein>
    <submittedName>
        <fullName evidence="2">Uncharacterized protein</fullName>
    </submittedName>
</protein>
<evidence type="ECO:0000256" key="1">
    <source>
        <dbReference type="SAM" id="Phobius"/>
    </source>
</evidence>
<accession>A0A381R873</accession>